<dbReference type="PANTHER" id="PTHR48079:SF6">
    <property type="entry name" value="NAD(P)-BINDING DOMAIN-CONTAINING PROTEIN-RELATED"/>
    <property type="match status" value="1"/>
</dbReference>
<evidence type="ECO:0000313" key="3">
    <source>
        <dbReference type="Proteomes" id="UP000078447"/>
    </source>
</evidence>
<dbReference type="SUPFAM" id="SSF51735">
    <property type="entry name" value="NAD(P)-binding Rossmann-fold domains"/>
    <property type="match status" value="1"/>
</dbReference>
<dbReference type="Gene3D" id="3.40.50.720">
    <property type="entry name" value="NAD(P)-binding Rossmann-like Domain"/>
    <property type="match status" value="1"/>
</dbReference>
<organism evidence="2 3">
    <name type="scientific">Exiguobacterium undae</name>
    <dbReference type="NCBI Taxonomy" id="169177"/>
    <lineage>
        <taxon>Bacteria</taxon>
        <taxon>Bacillati</taxon>
        <taxon>Bacillota</taxon>
        <taxon>Bacilli</taxon>
        <taxon>Bacillales</taxon>
        <taxon>Bacillales Family XII. Incertae Sedis</taxon>
        <taxon>Exiguobacterium</taxon>
    </lineage>
</organism>
<reference evidence="2 3" key="1">
    <citation type="submission" date="2016-03" db="EMBL/GenBank/DDBJ databases">
        <authorList>
            <person name="Cho S.-Y."/>
            <person name="Lim S."/>
            <person name="Kim H."/>
            <person name="Soh E.H."/>
            <person name="Moon J.S."/>
        </authorList>
    </citation>
    <scope>NUCLEOTIDE SEQUENCE [LARGE SCALE GENOMIC DNA]</scope>
    <source>
        <strain evidence="2 3">KCTC 3810</strain>
    </source>
</reference>
<comment type="caution">
    <text evidence="2">The sequence shown here is derived from an EMBL/GenBank/DDBJ whole genome shotgun (WGS) entry which is preliminary data.</text>
</comment>
<dbReference type="InterPro" id="IPR036291">
    <property type="entry name" value="NAD(P)-bd_dom_sf"/>
</dbReference>
<keyword evidence="3" id="KW-1185">Reference proteome</keyword>
<dbReference type="InterPro" id="IPR001509">
    <property type="entry name" value="Epimerase_deHydtase"/>
</dbReference>
<evidence type="ECO:0000313" key="2">
    <source>
        <dbReference type="EMBL" id="OAN10161.1"/>
    </source>
</evidence>
<name>A0ABX2V507_9BACL</name>
<dbReference type="Proteomes" id="UP000078447">
    <property type="component" value="Unassembled WGS sequence"/>
</dbReference>
<evidence type="ECO:0000259" key="1">
    <source>
        <dbReference type="Pfam" id="PF01370"/>
    </source>
</evidence>
<sequence length="275" mass="30843">MTGTLGTRIALRLIPKALEVRGLYRTKEQTAGNVPKRLLPIIGELNDQASLVAAMKDVDLLIHCAAYLGGPVRAEEANVTGISNLAKAATHAGVKRIIHLSTTSVYGETDGHFTEESPTSDTDQVYIKTKILSEQILLKETPHTDVIILRPGAICAEVNSHWGDHQVRRMKMADYVTWVHPKDIVPWVHADNLVEMIILTLSKGRDGDIFNAIDLNVPETSFRMRLIEASGRPYHIPNRSIERPTYSNEKMYELGYRPIRSFEKTMEELISSFRT</sequence>
<proteinExistence type="predicted"/>
<dbReference type="PANTHER" id="PTHR48079">
    <property type="entry name" value="PROTEIN YEEZ"/>
    <property type="match status" value="1"/>
</dbReference>
<dbReference type="Pfam" id="PF01370">
    <property type="entry name" value="Epimerase"/>
    <property type="match status" value="1"/>
</dbReference>
<dbReference type="EMBL" id="LVVL01000019">
    <property type="protein sequence ID" value="OAN10161.1"/>
    <property type="molecule type" value="Genomic_DNA"/>
</dbReference>
<accession>A0ABX2V507</accession>
<gene>
    <name evidence="2" type="ORF">A3783_15230</name>
</gene>
<dbReference type="InterPro" id="IPR051783">
    <property type="entry name" value="NAD(P)-dependent_oxidoreduct"/>
</dbReference>
<feature type="domain" description="NAD-dependent epimerase/dehydratase" evidence="1">
    <location>
        <begin position="2"/>
        <end position="211"/>
    </location>
</feature>
<protein>
    <submittedName>
        <fullName evidence="2">Epimerase</fullName>
    </submittedName>
</protein>